<reference evidence="4" key="2">
    <citation type="journal article" date="2021" name="PeerJ">
        <title>Extensive microbial diversity within the chicken gut microbiome revealed by metagenomics and culture.</title>
        <authorList>
            <person name="Gilroy R."/>
            <person name="Ravi A."/>
            <person name="Getino M."/>
            <person name="Pursley I."/>
            <person name="Horton D.L."/>
            <person name="Alikhan N.F."/>
            <person name="Baker D."/>
            <person name="Gharbi K."/>
            <person name="Hall N."/>
            <person name="Watson M."/>
            <person name="Adriaenssens E.M."/>
            <person name="Foster-Nyarko E."/>
            <person name="Jarju S."/>
            <person name="Secka A."/>
            <person name="Antonio M."/>
            <person name="Oren A."/>
            <person name="Chaudhuri R.R."/>
            <person name="La Ragione R."/>
            <person name="Hildebrand F."/>
            <person name="Pallen M.J."/>
        </authorList>
    </citation>
    <scope>NUCLEOTIDE SEQUENCE</scope>
    <source>
        <strain evidence="4">F6-4510</strain>
    </source>
</reference>
<dbReference type="Gene3D" id="3.30.420.40">
    <property type="match status" value="1"/>
</dbReference>
<feature type="domain" description="Ppx/GppA phosphatase C-terminal" evidence="3">
    <location>
        <begin position="325"/>
        <end position="473"/>
    </location>
</feature>
<dbReference type="Gene3D" id="1.10.3210.10">
    <property type="entry name" value="Hypothetical protein af1432"/>
    <property type="match status" value="1"/>
</dbReference>
<dbReference type="EMBL" id="JADIMX010000066">
    <property type="protein sequence ID" value="MBO8434368.1"/>
    <property type="molecule type" value="Genomic_DNA"/>
</dbReference>
<reference evidence="4" key="1">
    <citation type="submission" date="2020-10" db="EMBL/GenBank/DDBJ databases">
        <authorList>
            <person name="Gilroy R."/>
        </authorList>
    </citation>
    <scope>NUCLEOTIDE SEQUENCE</scope>
    <source>
        <strain evidence="4">F6-4510</strain>
    </source>
</reference>
<gene>
    <name evidence="4" type="ORF">IAC55_03480</name>
</gene>
<evidence type="ECO:0000259" key="3">
    <source>
        <dbReference type="Pfam" id="PF21447"/>
    </source>
</evidence>
<evidence type="ECO:0000256" key="1">
    <source>
        <dbReference type="ARBA" id="ARBA00007125"/>
    </source>
</evidence>
<dbReference type="Proteomes" id="UP000823611">
    <property type="component" value="Unassembled WGS sequence"/>
</dbReference>
<evidence type="ECO:0000259" key="2">
    <source>
        <dbReference type="Pfam" id="PF02541"/>
    </source>
</evidence>
<dbReference type="Gene3D" id="3.30.420.150">
    <property type="entry name" value="Exopolyphosphatase. Domain 2"/>
    <property type="match status" value="1"/>
</dbReference>
<dbReference type="Pfam" id="PF02541">
    <property type="entry name" value="Ppx-GppA"/>
    <property type="match status" value="1"/>
</dbReference>
<dbReference type="CDD" id="cd00077">
    <property type="entry name" value="HDc"/>
    <property type="match status" value="1"/>
</dbReference>
<dbReference type="PANTHER" id="PTHR30005">
    <property type="entry name" value="EXOPOLYPHOSPHATASE"/>
    <property type="match status" value="1"/>
</dbReference>
<evidence type="ECO:0000313" key="5">
    <source>
        <dbReference type="Proteomes" id="UP000823611"/>
    </source>
</evidence>
<dbReference type="PANTHER" id="PTHR30005:SF0">
    <property type="entry name" value="RETROGRADE REGULATION PROTEIN 2"/>
    <property type="match status" value="1"/>
</dbReference>
<dbReference type="AlphaFoldDB" id="A0A9D9DWY5"/>
<dbReference type="InterPro" id="IPR003607">
    <property type="entry name" value="HD/PDEase_dom"/>
</dbReference>
<dbReference type="GO" id="GO:0016462">
    <property type="term" value="F:pyrophosphatase activity"/>
    <property type="evidence" value="ECO:0007669"/>
    <property type="project" value="TreeGrafter"/>
</dbReference>
<dbReference type="SUPFAM" id="SSF53067">
    <property type="entry name" value="Actin-like ATPase domain"/>
    <property type="match status" value="2"/>
</dbReference>
<accession>A0A9D9DWY5</accession>
<dbReference type="CDD" id="cd24006">
    <property type="entry name" value="ASKHA_NBD_PPX_GppA"/>
    <property type="match status" value="1"/>
</dbReference>
<feature type="domain" description="Ppx/GppA phosphatase N-terminal" evidence="2">
    <location>
        <begin position="26"/>
        <end position="304"/>
    </location>
</feature>
<evidence type="ECO:0000313" key="4">
    <source>
        <dbReference type="EMBL" id="MBO8434368.1"/>
    </source>
</evidence>
<dbReference type="InterPro" id="IPR048950">
    <property type="entry name" value="Ppx_GppA_C"/>
</dbReference>
<comment type="caution">
    <text evidence="4">The sequence shown here is derived from an EMBL/GenBank/DDBJ whole genome shotgun (WGS) entry which is preliminary data.</text>
</comment>
<sequence length="514" mass="59370">MNKKFKIASVIDIGSNSLTMCTGQCSNGKIEILQELEYPISLGKDTFTTGRISFEKINKACEILNKFKKASSEYNVKNIKTIATTAVREAQNKDYIIDQIKLRTGLNVEVLDDSQEKTIIYKEIMRRLTEYKTYKNPALMIYSGIGNLGVSFIDNKRIPFTTNIKIGSLRMSKMFTSMQDFKEQYKIVIEDYLRSFNEVFSTVLPKGELKHFIASGRQVPIIAKLCNAQKLTENIDYIYVEDFNNLYNEIEQKSFEQIMEDYNVSEENAELLKYSMSINSMLLSYTKAKKIILPYVFVNDALLFDLLKPEEAEEFNKEFTENTITSAKTMAKRYNFDEGHASLVEKYSLAIFDKMKNYHGLSKKDRLLLRVAAITHDVGKYVNIVNHHEHSYDIVRSSDIVGLSSHDMEIIANATKYHSSQTPRMTEYNFNRLSYEDRIRVSKLTAILRIGEALDKGHIKKFDNINVKIKDNTLIIGISTLKNTKIEEWSFENKSKYFEEVFGMKAVIKKKRVM</sequence>
<comment type="similarity">
    <text evidence="1">Belongs to the GppA/Ppx family.</text>
</comment>
<dbReference type="Pfam" id="PF21447">
    <property type="entry name" value="Ppx-GppA_III"/>
    <property type="match status" value="1"/>
</dbReference>
<protein>
    <submittedName>
        <fullName evidence="4">HD domain-containing protein</fullName>
    </submittedName>
</protein>
<dbReference type="InterPro" id="IPR003695">
    <property type="entry name" value="Ppx_GppA_N"/>
</dbReference>
<name>A0A9D9DWY5_9FIRM</name>
<organism evidence="4 5">
    <name type="scientific">Candidatus Fimicola merdigallinarum</name>
    <dbReference type="NCBI Taxonomy" id="2840819"/>
    <lineage>
        <taxon>Bacteria</taxon>
        <taxon>Bacillati</taxon>
        <taxon>Bacillota</taxon>
        <taxon>Clostridia</taxon>
        <taxon>Lachnospirales</taxon>
        <taxon>Lachnospiraceae</taxon>
        <taxon>Lachnospiraceae incertae sedis</taxon>
        <taxon>Candidatus Fimicola</taxon>
    </lineage>
</organism>
<dbReference type="SUPFAM" id="SSF109604">
    <property type="entry name" value="HD-domain/PDEase-like"/>
    <property type="match status" value="1"/>
</dbReference>
<proteinExistence type="inferred from homology"/>
<dbReference type="InterPro" id="IPR050273">
    <property type="entry name" value="GppA/Ppx_hydrolase"/>
</dbReference>
<dbReference type="InterPro" id="IPR043129">
    <property type="entry name" value="ATPase_NBD"/>
</dbReference>